<evidence type="ECO:0000313" key="2">
    <source>
        <dbReference type="MGI" id="MGI:1343877"/>
    </source>
</evidence>
<dbReference type="VEuPathDB" id="HostDB:ENSMUSG00000037805"/>
<reference evidence="1" key="5">
    <citation type="submission" date="2025-08" db="UniProtKB">
        <authorList>
            <consortium name="Ensembl"/>
        </authorList>
    </citation>
    <scope>IDENTIFICATION</scope>
    <source>
        <strain evidence="1">C57BL/6J</strain>
    </source>
</reference>
<dbReference type="Antibodypedia" id="29510">
    <property type="antibodies" value="260 antibodies from 29 providers"/>
</dbReference>
<dbReference type="SUPFAM" id="SSF56808">
    <property type="entry name" value="Ribosomal protein L1"/>
    <property type="match status" value="1"/>
</dbReference>
<evidence type="ECO:0007829" key="6">
    <source>
        <dbReference type="PubMed" id="17947660"/>
    </source>
</evidence>
<evidence type="ECO:0007829" key="4">
    <source>
        <dbReference type="PeptideAtlas" id="A0A3B2WCA5"/>
    </source>
</evidence>
<reference evidence="1 3" key="4">
    <citation type="journal article" date="2011" name="PLoS Biol.">
        <title>Modernizing reference genome assemblies.</title>
        <authorList>
            <person name="Church D.M."/>
            <person name="Schneider V.A."/>
            <person name="Graves T."/>
            <person name="Auger K."/>
            <person name="Cunningham F."/>
            <person name="Bouk N."/>
            <person name="Chen H.C."/>
            <person name="Agarwala R."/>
            <person name="McLaren W.M."/>
            <person name="Ritchie G.R."/>
            <person name="Albracht D."/>
            <person name="Kremitzki M."/>
            <person name="Rock S."/>
            <person name="Kotkiewicz H."/>
            <person name="Kremitzki C."/>
            <person name="Wollam A."/>
            <person name="Trani L."/>
            <person name="Fulton L."/>
            <person name="Fulton R."/>
            <person name="Matthews L."/>
            <person name="Whitehead S."/>
            <person name="Chow W."/>
            <person name="Torrance J."/>
            <person name="Dunn M."/>
            <person name="Harden G."/>
            <person name="Threadgold G."/>
            <person name="Wood J."/>
            <person name="Collins J."/>
            <person name="Heath P."/>
            <person name="Griffiths G."/>
            <person name="Pelan S."/>
            <person name="Grafham D."/>
            <person name="Eichler E.E."/>
            <person name="Weinstock G."/>
            <person name="Mardis E.R."/>
            <person name="Wilson R.K."/>
            <person name="Howe K."/>
            <person name="Flicek P."/>
            <person name="Hubbard T."/>
        </authorList>
    </citation>
    <scope>NUCLEOTIDE SEQUENCE [LARGE SCALE GENOMIC DNA]</scope>
    <source>
        <strain evidence="1 3">C57BL/6J</strain>
    </source>
</reference>
<dbReference type="Gene3D" id="3.30.190.20">
    <property type="match status" value="1"/>
</dbReference>
<dbReference type="Bgee" id="ENSMUSG00000037805">
    <property type="expression patterns" value="Expressed in undifferentiated genital tubercle and 67 other cell types or tissues"/>
</dbReference>
<reference evidence="6" key="1">
    <citation type="journal article" date="2007" name="J. Immunol.">
        <title>Quantitative time-resolved phosphoproteomic analysis of mast cell signaling.</title>
        <authorList>
            <person name="Cao L."/>
            <person name="Yu K."/>
            <person name="Banh C."/>
            <person name="Nguyen V."/>
            <person name="Ritz A."/>
            <person name="Raphael B.J."/>
            <person name="Kawakami Y."/>
            <person name="Kawakami T."/>
            <person name="Salomon A.R."/>
        </authorList>
    </citation>
    <scope>IDENTIFICATION BY MASS SPECTROMETRY [LARGE SCALE ANALYSIS]</scope>
</reference>
<keyword evidence="3" id="KW-1185">Reference proteome</keyword>
<dbReference type="AGR" id="MGI:1343877"/>
<protein>
    <submittedName>
        <fullName evidence="1">Ribosomal protein L10A</fullName>
    </submittedName>
</protein>
<dbReference type="GeneTree" id="ENSGT00390000008767"/>
<reference evidence="7" key="3">
    <citation type="journal article" date="2010" name="Cell">
        <title>A tissue-specific atlas of mouse protein phosphorylation and expression.</title>
        <authorList>
            <person name="Huttlin E.L."/>
            <person name="Jedrychowski M.P."/>
            <person name="Elias J.E."/>
            <person name="Goswami T."/>
            <person name="Rad R."/>
            <person name="Beausoleil S.A."/>
            <person name="Villen J."/>
            <person name="Haas W."/>
            <person name="Sowa M.E."/>
            <person name="Gygi S.P."/>
        </authorList>
    </citation>
    <scope>IDENTIFICATION BY MASS SPECTROMETRY [LARGE SCALE ANALYSIS]</scope>
</reference>
<evidence type="ECO:0007829" key="5">
    <source>
        <dbReference type="ProteomicsDB" id="A0A3B2WCA5"/>
    </source>
</evidence>
<organism evidence="1 3">
    <name type="scientific">Mus musculus</name>
    <name type="common">Mouse</name>
    <dbReference type="NCBI Taxonomy" id="10090"/>
    <lineage>
        <taxon>Eukaryota</taxon>
        <taxon>Metazoa</taxon>
        <taxon>Chordata</taxon>
        <taxon>Craniata</taxon>
        <taxon>Vertebrata</taxon>
        <taxon>Euteleostomi</taxon>
        <taxon>Mammalia</taxon>
        <taxon>Eutheria</taxon>
        <taxon>Euarchontoglires</taxon>
        <taxon>Glires</taxon>
        <taxon>Rodentia</taxon>
        <taxon>Myomorpha</taxon>
        <taxon>Muroidea</taxon>
        <taxon>Muridae</taxon>
        <taxon>Murinae</taxon>
        <taxon>Mus</taxon>
        <taxon>Mus</taxon>
    </lineage>
</organism>
<keyword evidence="4 5" id="KW-1267">Proteomics identification</keyword>
<dbReference type="jPOST" id="A0A3B2WCA5"/>
<dbReference type="AlphaFoldDB" id="A0A3B2WCA5"/>
<proteinExistence type="evidence at protein level"/>
<dbReference type="MGI" id="MGI:1343877">
    <property type="gene designation" value="Rpl10a"/>
</dbReference>
<name>A0A3B2WCA5_MOUSE</name>
<reference evidence="1 3" key="2">
    <citation type="journal article" date="2009" name="PLoS Biol.">
        <title>Lineage-specific biology revealed by a finished genome assembly of the mouse.</title>
        <authorList>
            <consortium name="Mouse Genome Sequencing Consortium"/>
            <person name="Church D.M."/>
            <person name="Goodstadt L."/>
            <person name="Hillier L.W."/>
            <person name="Zody M.C."/>
            <person name="Goldstein S."/>
            <person name="She X."/>
            <person name="Bult C.J."/>
            <person name="Agarwala R."/>
            <person name="Cherry J.L."/>
            <person name="DiCuccio M."/>
            <person name="Hlavina W."/>
            <person name="Kapustin Y."/>
            <person name="Meric P."/>
            <person name="Maglott D."/>
            <person name="Birtle Z."/>
            <person name="Marques A.C."/>
            <person name="Graves T."/>
            <person name="Zhou S."/>
            <person name="Teague B."/>
            <person name="Potamousis K."/>
            <person name="Churas C."/>
            <person name="Place M."/>
            <person name="Herschleb J."/>
            <person name="Runnheim R."/>
            <person name="Forrest D."/>
            <person name="Amos-Landgraf J."/>
            <person name="Schwartz D.C."/>
            <person name="Cheng Z."/>
            <person name="Lindblad-Toh K."/>
            <person name="Eichler E.E."/>
            <person name="Ponting C.P."/>
        </authorList>
    </citation>
    <scope>NUCLEOTIDE SEQUENCE [LARGE SCALE GENOMIC DNA]</scope>
    <source>
        <strain evidence="1 3">C57BL/6J</strain>
    </source>
</reference>
<reference evidence="1" key="6">
    <citation type="submission" date="2025-09" db="UniProtKB">
        <authorList>
            <consortium name="Ensembl"/>
        </authorList>
    </citation>
    <scope>IDENTIFICATION</scope>
    <source>
        <strain evidence="1">C57BL/6J</strain>
    </source>
</reference>
<evidence type="ECO:0007829" key="7">
    <source>
        <dbReference type="PubMed" id="21183079"/>
    </source>
</evidence>
<evidence type="ECO:0000313" key="1">
    <source>
        <dbReference type="Ensembl" id="ENSMUSP00000156409.2"/>
    </source>
</evidence>
<dbReference type="Ensembl" id="ENSMUST00000233014.2">
    <property type="protein sequence ID" value="ENSMUSP00000156409.2"/>
    <property type="gene ID" value="ENSMUSG00000037805.16"/>
</dbReference>
<gene>
    <name evidence="1 2" type="primary">Rpl10a</name>
</gene>
<accession>A0A3B2WCA5</accession>
<dbReference type="Proteomes" id="UP000000589">
    <property type="component" value="Chromosome 17"/>
</dbReference>
<evidence type="ECO:0000313" key="3">
    <source>
        <dbReference type="Proteomes" id="UP000000589"/>
    </source>
</evidence>
<dbReference type="ExpressionAtlas" id="A0A3B2WCA5">
    <property type="expression patterns" value="baseline and differential"/>
</dbReference>
<dbReference type="InterPro" id="IPR023674">
    <property type="entry name" value="Ribosomal_uL1-like"/>
</dbReference>
<sequence length="54" mass="6370">MSSKVSRDTLYEAVREVLHGNQRKRRKFLETVELQISLKNYDPQKDKRFSGTVS</sequence>